<dbReference type="GO" id="GO:0045944">
    <property type="term" value="P:positive regulation of transcription by RNA polymerase II"/>
    <property type="evidence" value="ECO:0007669"/>
    <property type="project" value="UniProtKB-ARBA"/>
</dbReference>
<reference evidence="7" key="2">
    <citation type="submission" date="2023-05" db="EMBL/GenBank/DDBJ databases">
        <authorList>
            <consortium name="Lawrence Berkeley National Laboratory"/>
            <person name="Steindorff A."/>
            <person name="Hensen N."/>
            <person name="Bonometti L."/>
            <person name="Westerberg I."/>
            <person name="Brannstrom I.O."/>
            <person name="Guillou S."/>
            <person name="Cros-Aarteil S."/>
            <person name="Calhoun S."/>
            <person name="Haridas S."/>
            <person name="Kuo A."/>
            <person name="Mondo S."/>
            <person name="Pangilinan J."/>
            <person name="Riley R."/>
            <person name="Labutti K."/>
            <person name="Andreopoulos B."/>
            <person name="Lipzen A."/>
            <person name="Chen C."/>
            <person name="Yanf M."/>
            <person name="Daum C."/>
            <person name="Ng V."/>
            <person name="Clum A."/>
            <person name="Ohm R."/>
            <person name="Martin F."/>
            <person name="Silar P."/>
            <person name="Natvig D."/>
            <person name="Lalanne C."/>
            <person name="Gautier V."/>
            <person name="Ament-Velasquez S.L."/>
            <person name="Kruys A."/>
            <person name="Hutchinson M.I."/>
            <person name="Powell A.J."/>
            <person name="Barry K."/>
            <person name="Miller A.N."/>
            <person name="Grigoriev I.V."/>
            <person name="Debuchy R."/>
            <person name="Gladieux P."/>
            <person name="Thoren M.H."/>
            <person name="Johannesson H."/>
        </authorList>
    </citation>
    <scope>NUCLEOTIDE SEQUENCE</scope>
    <source>
        <strain evidence="7">PSN309</strain>
    </source>
</reference>
<gene>
    <name evidence="7" type="ORF">QBC35DRAFT_392370</name>
</gene>
<evidence type="ECO:0000256" key="3">
    <source>
        <dbReference type="ARBA" id="ARBA00023125"/>
    </source>
</evidence>
<dbReference type="SMART" id="SM00432">
    <property type="entry name" value="MADS"/>
    <property type="match status" value="1"/>
</dbReference>
<evidence type="ECO:0000256" key="2">
    <source>
        <dbReference type="ARBA" id="ARBA00023015"/>
    </source>
</evidence>
<dbReference type="GO" id="GO:0003677">
    <property type="term" value="F:DNA binding"/>
    <property type="evidence" value="ECO:0007669"/>
    <property type="project" value="UniProtKB-KW"/>
</dbReference>
<keyword evidence="3" id="KW-0238">DNA-binding</keyword>
<comment type="subcellular location">
    <subcellularLocation>
        <location evidence="1">Nucleus</location>
    </subcellularLocation>
</comment>
<dbReference type="EMBL" id="MU864504">
    <property type="protein sequence ID" value="KAK4184131.1"/>
    <property type="molecule type" value="Genomic_DNA"/>
</dbReference>
<keyword evidence="2" id="KW-0805">Transcription regulation</keyword>
<dbReference type="SUPFAM" id="SSF55455">
    <property type="entry name" value="SRF-like"/>
    <property type="match status" value="1"/>
</dbReference>
<organism evidence="7 8">
    <name type="scientific">Podospora australis</name>
    <dbReference type="NCBI Taxonomy" id="1536484"/>
    <lineage>
        <taxon>Eukaryota</taxon>
        <taxon>Fungi</taxon>
        <taxon>Dikarya</taxon>
        <taxon>Ascomycota</taxon>
        <taxon>Pezizomycotina</taxon>
        <taxon>Sordariomycetes</taxon>
        <taxon>Sordariomycetidae</taxon>
        <taxon>Sordariales</taxon>
        <taxon>Podosporaceae</taxon>
        <taxon>Podospora</taxon>
    </lineage>
</organism>
<evidence type="ECO:0000313" key="7">
    <source>
        <dbReference type="EMBL" id="KAK4184131.1"/>
    </source>
</evidence>
<dbReference type="Gene3D" id="3.40.1810.10">
    <property type="entry name" value="Transcription factor, MADS-box"/>
    <property type="match status" value="1"/>
</dbReference>
<evidence type="ECO:0000256" key="4">
    <source>
        <dbReference type="ARBA" id="ARBA00023163"/>
    </source>
</evidence>
<feature type="domain" description="MADS-box" evidence="6">
    <location>
        <begin position="17"/>
        <end position="55"/>
    </location>
</feature>
<dbReference type="AlphaFoldDB" id="A0AAN7AD25"/>
<proteinExistence type="predicted"/>
<protein>
    <recommendedName>
        <fullName evidence="6">MADS-box domain-containing protein</fullName>
    </recommendedName>
</protein>
<comment type="caution">
    <text evidence="7">The sequence shown here is derived from an EMBL/GenBank/DDBJ whole genome shotgun (WGS) entry which is preliminary data.</text>
</comment>
<evidence type="ECO:0000256" key="1">
    <source>
        <dbReference type="ARBA" id="ARBA00004123"/>
    </source>
</evidence>
<keyword evidence="8" id="KW-1185">Reference proteome</keyword>
<dbReference type="InterPro" id="IPR002100">
    <property type="entry name" value="TF_MADSbox"/>
</dbReference>
<dbReference type="Proteomes" id="UP001302126">
    <property type="component" value="Unassembled WGS sequence"/>
</dbReference>
<dbReference type="Pfam" id="PF00319">
    <property type="entry name" value="SRF-TF"/>
    <property type="match status" value="1"/>
</dbReference>
<keyword evidence="4" id="KW-0804">Transcription</keyword>
<evidence type="ECO:0000313" key="8">
    <source>
        <dbReference type="Proteomes" id="UP001302126"/>
    </source>
</evidence>
<dbReference type="InterPro" id="IPR036879">
    <property type="entry name" value="TF_MADSbox_sf"/>
</dbReference>
<evidence type="ECO:0000256" key="5">
    <source>
        <dbReference type="ARBA" id="ARBA00023242"/>
    </source>
</evidence>
<keyword evidence="5" id="KW-0539">Nucleus</keyword>
<dbReference type="GO" id="GO:0046983">
    <property type="term" value="F:protein dimerization activity"/>
    <property type="evidence" value="ECO:0007669"/>
    <property type="project" value="InterPro"/>
</dbReference>
<evidence type="ECO:0000259" key="6">
    <source>
        <dbReference type="PROSITE" id="PS50066"/>
    </source>
</evidence>
<reference evidence="7" key="1">
    <citation type="journal article" date="2023" name="Mol. Phylogenet. Evol.">
        <title>Genome-scale phylogeny and comparative genomics of the fungal order Sordariales.</title>
        <authorList>
            <person name="Hensen N."/>
            <person name="Bonometti L."/>
            <person name="Westerberg I."/>
            <person name="Brannstrom I.O."/>
            <person name="Guillou S."/>
            <person name="Cros-Aarteil S."/>
            <person name="Calhoun S."/>
            <person name="Haridas S."/>
            <person name="Kuo A."/>
            <person name="Mondo S."/>
            <person name="Pangilinan J."/>
            <person name="Riley R."/>
            <person name="LaButti K."/>
            <person name="Andreopoulos B."/>
            <person name="Lipzen A."/>
            <person name="Chen C."/>
            <person name="Yan M."/>
            <person name="Daum C."/>
            <person name="Ng V."/>
            <person name="Clum A."/>
            <person name="Steindorff A."/>
            <person name="Ohm R.A."/>
            <person name="Martin F."/>
            <person name="Silar P."/>
            <person name="Natvig D.O."/>
            <person name="Lalanne C."/>
            <person name="Gautier V."/>
            <person name="Ament-Velasquez S.L."/>
            <person name="Kruys A."/>
            <person name="Hutchinson M.I."/>
            <person name="Powell A.J."/>
            <person name="Barry K."/>
            <person name="Miller A.N."/>
            <person name="Grigoriev I.V."/>
            <person name="Debuchy R."/>
            <person name="Gladieux P."/>
            <person name="Hiltunen Thoren M."/>
            <person name="Johannesson H."/>
        </authorList>
    </citation>
    <scope>NUCLEOTIDE SEQUENCE</scope>
    <source>
        <strain evidence="7">PSN309</strain>
    </source>
</reference>
<dbReference type="GO" id="GO:0005634">
    <property type="term" value="C:nucleus"/>
    <property type="evidence" value="ECO:0007669"/>
    <property type="project" value="UniProtKB-SubCell"/>
</dbReference>
<name>A0AAN7AD25_9PEZI</name>
<dbReference type="PROSITE" id="PS50066">
    <property type="entry name" value="MADS_BOX_2"/>
    <property type="match status" value="1"/>
</dbReference>
<accession>A0AAN7AD25</accession>
<sequence length="91" mass="10669">MDASTSRHRLQLARIRKRRHTLFKKAHEFHRLCDAQVYLLIRKNCRFFVYTSSTNQHWPPTKREISTSYPLPVIYTPGTDGRLGESGTGHE</sequence>